<dbReference type="InterPro" id="IPR024079">
    <property type="entry name" value="MetalloPept_cat_dom_sf"/>
</dbReference>
<dbReference type="PANTHER" id="PTHR30164:SF2">
    <property type="entry name" value="PROTEIN MTFA"/>
    <property type="match status" value="1"/>
</dbReference>
<protein>
    <submittedName>
        <fullName evidence="1">Protein MtfA</fullName>
    </submittedName>
</protein>
<keyword evidence="2" id="KW-1185">Reference proteome</keyword>
<organism evidence="1 2">
    <name type="scientific">Limnoglobus roseus</name>
    <dbReference type="NCBI Taxonomy" id="2598579"/>
    <lineage>
        <taxon>Bacteria</taxon>
        <taxon>Pseudomonadati</taxon>
        <taxon>Planctomycetota</taxon>
        <taxon>Planctomycetia</taxon>
        <taxon>Gemmatales</taxon>
        <taxon>Gemmataceae</taxon>
        <taxon>Limnoglobus</taxon>
    </lineage>
</organism>
<gene>
    <name evidence="1" type="primary">mtfA</name>
    <name evidence="1" type="ORF">PX52LOC_07489</name>
</gene>
<dbReference type="KEGG" id="lrs:PX52LOC_07489"/>
<dbReference type="PANTHER" id="PTHR30164">
    <property type="entry name" value="MTFA PEPTIDASE"/>
    <property type="match status" value="1"/>
</dbReference>
<accession>A0A5C1AQT8</accession>
<dbReference type="EMBL" id="CP042425">
    <property type="protein sequence ID" value="QEL20396.1"/>
    <property type="molecule type" value="Genomic_DNA"/>
</dbReference>
<sequence length="262" mass="30125">MFTWLRNRRRKQILAEKFPPHWDAILRKNVAHYTHLSPGDQAKLRDTVRILVAEKMWEPARGFHVTEEMKLTIAAQAALLLIGQQDHDYFATVASIIVYPGQFRRPDQEDNTYEDDLAEEIADGMATYRGPVVLAWNQVQPEARDPAMGYSVVVHEFAHQLDFRDEYTDGTPPLPSEAERKRWAGVMSAALKRHRAELSRGAETFFSEQAGDNETEFFADVAEAFFCTPADLREEDSAVYDLMRDFFGVDPVTWFPERRANL</sequence>
<dbReference type="OrthoDB" id="9786424at2"/>
<dbReference type="GO" id="GO:0008237">
    <property type="term" value="F:metallopeptidase activity"/>
    <property type="evidence" value="ECO:0007669"/>
    <property type="project" value="InterPro"/>
</dbReference>
<name>A0A5C1AQT8_9BACT</name>
<dbReference type="Proteomes" id="UP000324974">
    <property type="component" value="Chromosome"/>
</dbReference>
<dbReference type="Gene3D" id="3.40.390.10">
    <property type="entry name" value="Collagenase (Catalytic Domain)"/>
    <property type="match status" value="1"/>
</dbReference>
<dbReference type="SUPFAM" id="SSF55486">
    <property type="entry name" value="Metalloproteases ('zincins'), catalytic domain"/>
    <property type="match status" value="1"/>
</dbReference>
<evidence type="ECO:0000313" key="2">
    <source>
        <dbReference type="Proteomes" id="UP000324974"/>
    </source>
</evidence>
<evidence type="ECO:0000313" key="1">
    <source>
        <dbReference type="EMBL" id="QEL20396.1"/>
    </source>
</evidence>
<dbReference type="InterPro" id="IPR042252">
    <property type="entry name" value="MtfA_N"/>
</dbReference>
<proteinExistence type="predicted"/>
<dbReference type="InterPro" id="IPR010384">
    <property type="entry name" value="MtfA_fam"/>
</dbReference>
<dbReference type="Gene3D" id="1.10.472.150">
    <property type="entry name" value="Glucose-regulated metallo-peptidase M90, N-terminal domain"/>
    <property type="match status" value="1"/>
</dbReference>
<reference evidence="2" key="1">
    <citation type="submission" date="2019-08" db="EMBL/GenBank/DDBJ databases">
        <title>Limnoglobus roseus gen. nov., sp. nov., a novel freshwater planctomycete with a giant genome from the family Gemmataceae.</title>
        <authorList>
            <person name="Kulichevskaya I.S."/>
            <person name="Naumoff D.G."/>
            <person name="Miroshnikov K."/>
            <person name="Ivanova A."/>
            <person name="Philippov D.A."/>
            <person name="Hakobyan A."/>
            <person name="Rijpstra I.C."/>
            <person name="Sinninghe Damste J.S."/>
            <person name="Liesack W."/>
            <person name="Dedysh S.N."/>
        </authorList>
    </citation>
    <scope>NUCLEOTIDE SEQUENCE [LARGE SCALE GENOMIC DNA]</scope>
    <source>
        <strain evidence="2">PX52</strain>
    </source>
</reference>
<dbReference type="GO" id="GO:0005829">
    <property type="term" value="C:cytosol"/>
    <property type="evidence" value="ECO:0007669"/>
    <property type="project" value="TreeGrafter"/>
</dbReference>
<dbReference type="RefSeq" id="WP_149114702.1">
    <property type="nucleotide sequence ID" value="NZ_CP042425.1"/>
</dbReference>
<dbReference type="Pfam" id="PF06167">
    <property type="entry name" value="Peptidase_M90"/>
    <property type="match status" value="1"/>
</dbReference>
<dbReference type="AlphaFoldDB" id="A0A5C1AQT8"/>
<dbReference type="GO" id="GO:0004177">
    <property type="term" value="F:aminopeptidase activity"/>
    <property type="evidence" value="ECO:0007669"/>
    <property type="project" value="TreeGrafter"/>
</dbReference>
<dbReference type="CDD" id="cd20169">
    <property type="entry name" value="Peptidase_M90_mtfA"/>
    <property type="match status" value="1"/>
</dbReference>